<dbReference type="EMBL" id="BQFW01000008">
    <property type="protein sequence ID" value="GJJ73608.1"/>
    <property type="molecule type" value="Genomic_DNA"/>
</dbReference>
<feature type="region of interest" description="Disordered" evidence="1">
    <location>
        <begin position="34"/>
        <end position="114"/>
    </location>
</feature>
<reference evidence="2" key="2">
    <citation type="journal article" date="2022" name="Microbiol. Resour. Announc.">
        <title>Whole-Genome Sequence of Entomortierella parvispora E1425, a Mucoromycotan Fungus Associated with Burkholderiaceae-Related Endosymbiotic Bacteria.</title>
        <authorList>
            <person name="Herlambang A."/>
            <person name="Guo Y."/>
            <person name="Takashima Y."/>
            <person name="Narisawa K."/>
            <person name="Ohta H."/>
            <person name="Nishizawa T."/>
        </authorList>
    </citation>
    <scope>NUCLEOTIDE SEQUENCE</scope>
    <source>
        <strain evidence="2">E1425</strain>
    </source>
</reference>
<feature type="compositionally biased region" description="Low complexity" evidence="1">
    <location>
        <begin position="74"/>
        <end position="87"/>
    </location>
</feature>
<feature type="compositionally biased region" description="Polar residues" evidence="1">
    <location>
        <begin position="470"/>
        <end position="485"/>
    </location>
</feature>
<name>A0A9P3HBZ9_9FUNG</name>
<evidence type="ECO:0000256" key="1">
    <source>
        <dbReference type="SAM" id="MobiDB-lite"/>
    </source>
</evidence>
<feature type="region of interest" description="Disordered" evidence="1">
    <location>
        <begin position="452"/>
        <end position="491"/>
    </location>
</feature>
<comment type="caution">
    <text evidence="2">The sequence shown here is derived from an EMBL/GenBank/DDBJ whole genome shotgun (WGS) entry which is preliminary data.</text>
</comment>
<feature type="compositionally biased region" description="Basic residues" evidence="1">
    <location>
        <begin position="383"/>
        <end position="403"/>
    </location>
</feature>
<sequence length="573" mass="63113">MLLLVPTEDSTESPSSSQQRVLVILPPRANLGADTMVVPRDRRAGGMATGQSLLDPLNPASGRRRHSTQAIMVSSSQASSSTSSTSSPFVSALHSSKKERRGSHLGLSRSTLRHSFSQPSSRIFTTYSMSSSSPSPSTMSYAQRSSSMMVDDDSEDDYLYHEAFKSSRSVQSPLLFSKNSEHEEDLRLLKSDYRQSVATGGGVMARSTGKWKSLKQIIDAPRSTTEIPSGVVYPIPTAIDKRPSIGIESEDEGNNGVEEGSEDRQQTKSSIPGTPTSEKVQASSFLSAVDRTSSLSSSSSSSPSFSLLKVQSVPSFISSPGLRSPMGDSALTSPTRGRRHVSEDRTPYLTADDISSSLNAHLTPLEIQSRLYYQRERQTWSRSQRRARSTSHRPHHHLHHHRQQRESTTGMSNSKEQSQQLQQQPWPLPNQSSLQHQLLSLALATPSRIGAVHPFDRDSATMPPPPPPLTQSRPISNTGGMTPTKGTGEGVPLPPVSAEEKRHSLPNASRMDLSGEQFPHLPKLPPSAFRTVESLRLDEEKIRKEQLEQRQRERLLQEQDEIDRFLVFPSPTL</sequence>
<reference evidence="2" key="1">
    <citation type="submission" date="2021-11" db="EMBL/GenBank/DDBJ databases">
        <authorList>
            <person name="Herlambang A."/>
            <person name="Guo Y."/>
            <person name="Takashima Y."/>
            <person name="Nishizawa T."/>
        </authorList>
    </citation>
    <scope>NUCLEOTIDE SEQUENCE</scope>
    <source>
        <strain evidence="2">E1425</strain>
    </source>
</reference>
<feature type="region of interest" description="Disordered" evidence="1">
    <location>
        <begin position="242"/>
        <end position="285"/>
    </location>
</feature>
<dbReference type="AlphaFoldDB" id="A0A9P3HBZ9"/>
<protein>
    <submittedName>
        <fullName evidence="2">Uncharacterized protein</fullName>
    </submittedName>
</protein>
<feature type="region of interest" description="Disordered" evidence="1">
    <location>
        <begin position="317"/>
        <end position="348"/>
    </location>
</feature>
<feature type="region of interest" description="Disordered" evidence="1">
    <location>
        <begin position="1"/>
        <end position="22"/>
    </location>
</feature>
<feature type="compositionally biased region" description="Low complexity" evidence="1">
    <location>
        <begin position="1"/>
        <end position="19"/>
    </location>
</feature>
<organism evidence="2 3">
    <name type="scientific">Entomortierella parvispora</name>
    <dbReference type="NCBI Taxonomy" id="205924"/>
    <lineage>
        <taxon>Eukaryota</taxon>
        <taxon>Fungi</taxon>
        <taxon>Fungi incertae sedis</taxon>
        <taxon>Mucoromycota</taxon>
        <taxon>Mortierellomycotina</taxon>
        <taxon>Mortierellomycetes</taxon>
        <taxon>Mortierellales</taxon>
        <taxon>Mortierellaceae</taxon>
        <taxon>Entomortierella</taxon>
    </lineage>
</organism>
<evidence type="ECO:0000313" key="2">
    <source>
        <dbReference type="EMBL" id="GJJ73608.1"/>
    </source>
</evidence>
<feature type="region of interest" description="Disordered" evidence="1">
    <location>
        <begin position="378"/>
        <end position="430"/>
    </location>
</feature>
<keyword evidence="3" id="KW-1185">Reference proteome</keyword>
<feature type="compositionally biased region" description="Low complexity" evidence="1">
    <location>
        <begin position="417"/>
        <end position="430"/>
    </location>
</feature>
<dbReference type="Proteomes" id="UP000827284">
    <property type="component" value="Unassembled WGS sequence"/>
</dbReference>
<accession>A0A9P3HBZ9</accession>
<evidence type="ECO:0000313" key="3">
    <source>
        <dbReference type="Proteomes" id="UP000827284"/>
    </source>
</evidence>
<proteinExistence type="predicted"/>
<feature type="compositionally biased region" description="Polar residues" evidence="1">
    <location>
        <begin position="406"/>
        <end position="416"/>
    </location>
</feature>
<feature type="compositionally biased region" description="Polar residues" evidence="1">
    <location>
        <begin position="267"/>
        <end position="285"/>
    </location>
</feature>
<gene>
    <name evidence="2" type="ORF">EMPS_05966</name>
</gene>